<evidence type="ECO:0000313" key="7">
    <source>
        <dbReference type="Proteomes" id="UP000070133"/>
    </source>
</evidence>
<dbReference type="PANTHER" id="PTHR11113:SF4">
    <property type="entry name" value="N-ACETYLGLUCOSAMINE-6-PHOSPHATE DEACETYLASE"/>
    <property type="match status" value="1"/>
</dbReference>
<dbReference type="Gene3D" id="3.20.20.140">
    <property type="entry name" value="Metal-dependent hydrolases"/>
    <property type="match status" value="1"/>
</dbReference>
<keyword evidence="5" id="KW-0479">Metal-binding</keyword>
<dbReference type="GO" id="GO:0046872">
    <property type="term" value="F:metal ion binding"/>
    <property type="evidence" value="ECO:0007669"/>
    <property type="project" value="UniProtKB-KW"/>
</dbReference>
<dbReference type="InterPro" id="IPR032466">
    <property type="entry name" value="Metal_Hydrolase"/>
</dbReference>
<comment type="caution">
    <text evidence="6">The sequence shown here is derived from an EMBL/GenBank/DDBJ whole genome shotgun (WGS) entry which is preliminary data.</text>
</comment>
<feature type="binding site" evidence="5">
    <location>
        <position position="133"/>
    </location>
    <ligand>
        <name>Zn(2+)</name>
        <dbReference type="ChEBI" id="CHEBI:29105"/>
    </ligand>
</feature>
<dbReference type="GO" id="GO:0008448">
    <property type="term" value="F:N-acetylglucosamine-6-phosphate deacetylase activity"/>
    <property type="evidence" value="ECO:0007669"/>
    <property type="project" value="UniProtKB-UniRule"/>
</dbReference>
<accession>A0A139GU14</accession>
<feature type="binding site" evidence="4">
    <location>
        <begin position="316"/>
        <end position="318"/>
    </location>
    <ligand>
        <name>substrate</name>
    </ligand>
</feature>
<dbReference type="STRING" id="321146.A0A139GU14"/>
<feature type="active site" description="Proton donor/acceptor" evidence="3">
    <location>
        <position position="279"/>
    </location>
</feature>
<dbReference type="EMBL" id="LFZN01000417">
    <property type="protein sequence ID" value="KXS93650.1"/>
    <property type="molecule type" value="Genomic_DNA"/>
</dbReference>
<evidence type="ECO:0000256" key="3">
    <source>
        <dbReference type="PIRSR" id="PIRSR038994-1"/>
    </source>
</evidence>
<dbReference type="PIRSF" id="PIRSF038994">
    <property type="entry name" value="NagA"/>
    <property type="match status" value="1"/>
</dbReference>
<proteinExistence type="inferred from homology"/>
<feature type="binding site" evidence="4">
    <location>
        <position position="231"/>
    </location>
    <ligand>
        <name>substrate</name>
    </ligand>
</feature>
<dbReference type="InterPro" id="IPR011059">
    <property type="entry name" value="Metal-dep_hydrolase_composite"/>
</dbReference>
<organism evidence="6 7">
    <name type="scientific">Pseudocercospora eumusae</name>
    <dbReference type="NCBI Taxonomy" id="321146"/>
    <lineage>
        <taxon>Eukaryota</taxon>
        <taxon>Fungi</taxon>
        <taxon>Dikarya</taxon>
        <taxon>Ascomycota</taxon>
        <taxon>Pezizomycotina</taxon>
        <taxon>Dothideomycetes</taxon>
        <taxon>Dothideomycetidae</taxon>
        <taxon>Mycosphaerellales</taxon>
        <taxon>Mycosphaerellaceae</taxon>
        <taxon>Pseudocercospora</taxon>
    </lineage>
</organism>
<comment type="cofactor">
    <cofactor evidence="5">
        <name>a divalent metal cation</name>
        <dbReference type="ChEBI" id="CHEBI:60240"/>
    </cofactor>
    <text evidence="5">Binds 1 divalent metal cation per subunit.</text>
</comment>
<dbReference type="Proteomes" id="UP000070133">
    <property type="component" value="Unassembled WGS sequence"/>
</dbReference>
<feature type="binding site" evidence="5">
    <location>
        <position position="220"/>
    </location>
    <ligand>
        <name>Zn(2+)</name>
        <dbReference type="ChEBI" id="CHEBI:29105"/>
    </ligand>
</feature>
<dbReference type="SUPFAM" id="SSF51338">
    <property type="entry name" value="Composite domain of metallo-dependent hydrolases"/>
    <property type="match status" value="1"/>
</dbReference>
<feature type="binding site" evidence="5">
    <location>
        <position position="199"/>
    </location>
    <ligand>
        <name>Zn(2+)</name>
        <dbReference type="ChEBI" id="CHEBI:29105"/>
    </ligand>
</feature>
<dbReference type="PANTHER" id="PTHR11113">
    <property type="entry name" value="N-ACETYLGLUCOSAMINE-6-PHOSPHATE DEACETYLASE"/>
    <property type="match status" value="1"/>
</dbReference>
<reference evidence="6 7" key="1">
    <citation type="submission" date="2015-07" db="EMBL/GenBank/DDBJ databases">
        <title>Comparative genomics of the Sigatoka disease complex on banana suggests a link between parallel evolutionary changes in Pseudocercospora fijiensis and Pseudocercospora eumusae and increased virulence on the banana host.</title>
        <authorList>
            <person name="Chang T.-C."/>
            <person name="Salvucci A."/>
            <person name="Crous P.W."/>
            <person name="Stergiopoulos I."/>
        </authorList>
    </citation>
    <scope>NUCLEOTIDE SEQUENCE [LARGE SCALE GENOMIC DNA]</scope>
    <source>
        <strain evidence="6 7">CBS 114824</strain>
    </source>
</reference>
<sequence length="400" mass="42774">MSCLVSLRNVRLCIDGQLHPQAQLDIDTGTGKIVESGDCRNHNTIDLDNAIVAPGFLELQTNGLRGFHFTHFTDAETYTENLKRVAEYLPRTGVTGFYPTVPTVASQEFKKVLPCLAPHHLPNAAAILGAHAEGPYLQPLKNGAHNASLFQSPTVPAEDIYGQEGLAATKVVTLAPENEGSLDLVKTLTQQGIMVSLGHSNATYNEGLAAVEAGAKCLTHTLNAMAPLHHRDPGLAGLVAIPSSNSPYFSIIADGNHLHPSVAAMLFKSNPRKCILITDSIELAGLPDGTYPGHAQISFNQTKIGSRVVIEGTETLIGGCASLSECVQNLIKWTECGIAEGVRCVTENVANLMAVQDRGILEPGRRADFVVLDDEANVLQTWVGGTKVWDSQHSGNNDIH</sequence>
<dbReference type="InterPro" id="IPR003764">
    <property type="entry name" value="GlcNAc_6-P_deAcase"/>
</dbReference>
<dbReference type="EC" id="3.5.1.25" evidence="2"/>
<dbReference type="OrthoDB" id="10264777at2759"/>
<gene>
    <name evidence="6" type="ORF">AC578_5318</name>
</gene>
<protein>
    <recommendedName>
        <fullName evidence="2">N-acetylglucosamine-6-phosphate deacetylase</fullName>
        <ecNumber evidence="2">3.5.1.25</ecNumber>
    </recommendedName>
</protein>
<evidence type="ECO:0000256" key="1">
    <source>
        <dbReference type="ARBA" id="ARBA00022801"/>
    </source>
</evidence>
<comment type="catalytic activity">
    <reaction evidence="2">
        <text>N-acetyl-D-glucosamine 6-phosphate + H2O = D-glucosamine 6-phosphate + acetate</text>
        <dbReference type="Rhea" id="RHEA:22936"/>
        <dbReference type="ChEBI" id="CHEBI:15377"/>
        <dbReference type="ChEBI" id="CHEBI:30089"/>
        <dbReference type="ChEBI" id="CHEBI:57513"/>
        <dbReference type="ChEBI" id="CHEBI:58725"/>
        <dbReference type="EC" id="3.5.1.25"/>
    </reaction>
</comment>
<dbReference type="Gene3D" id="2.30.40.10">
    <property type="entry name" value="Urease, subunit C, domain 1"/>
    <property type="match status" value="1"/>
</dbReference>
<dbReference type="AlphaFoldDB" id="A0A139GU14"/>
<evidence type="ECO:0000256" key="5">
    <source>
        <dbReference type="PIRSR" id="PIRSR038994-3"/>
    </source>
</evidence>
<evidence type="ECO:0000256" key="2">
    <source>
        <dbReference type="PIRNR" id="PIRNR038994"/>
    </source>
</evidence>
<feature type="binding site" evidence="4">
    <location>
        <position position="257"/>
    </location>
    <ligand>
        <name>substrate</name>
    </ligand>
</feature>
<evidence type="ECO:0000256" key="4">
    <source>
        <dbReference type="PIRSR" id="PIRSR038994-2"/>
    </source>
</evidence>
<feature type="binding site" evidence="4">
    <location>
        <position position="144"/>
    </location>
    <ligand>
        <name>substrate</name>
    </ligand>
</feature>
<dbReference type="GO" id="GO:0006046">
    <property type="term" value="P:N-acetylglucosamine catabolic process"/>
    <property type="evidence" value="ECO:0007669"/>
    <property type="project" value="TreeGrafter"/>
</dbReference>
<keyword evidence="7" id="KW-1185">Reference proteome</keyword>
<comment type="similarity">
    <text evidence="2">Belongs to the metallo-dependent hydrolases superfamily. NagA family.</text>
</comment>
<name>A0A139GU14_9PEZI</name>
<evidence type="ECO:0000313" key="6">
    <source>
        <dbReference type="EMBL" id="KXS93650.1"/>
    </source>
</evidence>
<feature type="binding site" evidence="4">
    <location>
        <begin position="223"/>
        <end position="224"/>
    </location>
    <ligand>
        <name>substrate</name>
    </ligand>
</feature>
<dbReference type="SUPFAM" id="SSF51556">
    <property type="entry name" value="Metallo-dependent hydrolases"/>
    <property type="match status" value="1"/>
</dbReference>
<keyword evidence="1 2" id="KW-0378">Hydrolase</keyword>
<keyword evidence="2" id="KW-0119">Carbohydrate metabolism</keyword>